<name>A0A5M8FFS5_9GAMM</name>
<dbReference type="EMBL" id="VWXX01000057">
    <property type="protein sequence ID" value="KAA6181891.1"/>
    <property type="molecule type" value="Genomic_DNA"/>
</dbReference>
<keyword evidence="4" id="KW-1185">Reference proteome</keyword>
<dbReference type="RefSeq" id="WP_150094900.1">
    <property type="nucleotide sequence ID" value="NZ_JBFUOH010000135.1"/>
</dbReference>
<dbReference type="PANTHER" id="PTHR43682">
    <property type="entry name" value="LACTATE UTILIZATION PROTEIN C"/>
    <property type="match status" value="1"/>
</dbReference>
<protein>
    <submittedName>
        <fullName evidence="3">Lactate utilization protein</fullName>
    </submittedName>
</protein>
<sequence>MTDTRTQILQRLRSANTATASVPGSEPASPSAATLTSAPTWPVRRFDWGPEELTDRFRRGIEAVRAEVHAVGDDWPRQLAALLQARGARNLRYGPDGPLAPALIQGWPTAEGVPRLVPHDQPIEACRRALFDDTDAGFTACRAGIAETGSLVLWPTPAEPRLLSLVPPIHCVLLEADRIVSTLHELMQREGWAQRMPTNALLISGPSKSADIEQTLAYGVHGPAELIVLLRTTSAAGTGSAPPATADTARTAAC</sequence>
<dbReference type="InterPro" id="IPR003741">
    <property type="entry name" value="LUD_dom"/>
</dbReference>
<dbReference type="PANTHER" id="PTHR43682:SF1">
    <property type="entry name" value="LACTATE UTILIZATION PROTEIN C"/>
    <property type="match status" value="1"/>
</dbReference>
<dbReference type="OrthoDB" id="9794157at2"/>
<comment type="caution">
    <text evidence="3">The sequence shown here is derived from an EMBL/GenBank/DDBJ whole genome shotgun (WGS) entry which is preliminary data.</text>
</comment>
<evidence type="ECO:0000313" key="3">
    <source>
        <dbReference type="EMBL" id="KAA6181891.1"/>
    </source>
</evidence>
<reference evidence="3 4" key="1">
    <citation type="submission" date="2019-09" db="EMBL/GenBank/DDBJ databases">
        <title>Whole-genome sequence of the purple sulfur bacterium Thiohalocapsa marina DSM 19078.</title>
        <authorList>
            <person name="Kyndt J.A."/>
            <person name="Meyer T.E."/>
        </authorList>
    </citation>
    <scope>NUCLEOTIDE SEQUENCE [LARGE SCALE GENOMIC DNA]</scope>
    <source>
        <strain evidence="3 4">DSM 19078</strain>
    </source>
</reference>
<dbReference type="Proteomes" id="UP000322981">
    <property type="component" value="Unassembled WGS sequence"/>
</dbReference>
<dbReference type="InterPro" id="IPR024185">
    <property type="entry name" value="FTHF_cligase-like_sf"/>
</dbReference>
<dbReference type="Gene3D" id="3.40.50.10420">
    <property type="entry name" value="NagB/RpiA/CoA transferase-like"/>
    <property type="match status" value="1"/>
</dbReference>
<accession>A0A5M8FFS5</accession>
<feature type="compositionally biased region" description="Low complexity" evidence="1">
    <location>
        <begin position="27"/>
        <end position="36"/>
    </location>
</feature>
<evidence type="ECO:0000259" key="2">
    <source>
        <dbReference type="Pfam" id="PF02589"/>
    </source>
</evidence>
<dbReference type="InterPro" id="IPR037171">
    <property type="entry name" value="NagB/RpiA_transferase-like"/>
</dbReference>
<organism evidence="3 4">
    <name type="scientific">Thiohalocapsa marina</name>
    <dbReference type="NCBI Taxonomy" id="424902"/>
    <lineage>
        <taxon>Bacteria</taxon>
        <taxon>Pseudomonadati</taxon>
        <taxon>Pseudomonadota</taxon>
        <taxon>Gammaproteobacteria</taxon>
        <taxon>Chromatiales</taxon>
        <taxon>Chromatiaceae</taxon>
        <taxon>Thiohalocapsa</taxon>
    </lineage>
</organism>
<dbReference type="SUPFAM" id="SSF100950">
    <property type="entry name" value="NagB/RpiA/CoA transferase-like"/>
    <property type="match status" value="1"/>
</dbReference>
<proteinExistence type="predicted"/>
<dbReference type="Pfam" id="PF02589">
    <property type="entry name" value="LUD_dom"/>
    <property type="match status" value="1"/>
</dbReference>
<feature type="compositionally biased region" description="Polar residues" evidence="1">
    <location>
        <begin position="13"/>
        <end position="22"/>
    </location>
</feature>
<evidence type="ECO:0000313" key="4">
    <source>
        <dbReference type="Proteomes" id="UP000322981"/>
    </source>
</evidence>
<gene>
    <name evidence="3" type="ORF">F2Q65_18630</name>
</gene>
<dbReference type="AlphaFoldDB" id="A0A5M8FFS5"/>
<feature type="domain" description="LUD" evidence="2">
    <location>
        <begin position="57"/>
        <end position="230"/>
    </location>
</feature>
<feature type="region of interest" description="Disordered" evidence="1">
    <location>
        <begin position="13"/>
        <end position="36"/>
    </location>
</feature>
<evidence type="ECO:0000256" key="1">
    <source>
        <dbReference type="SAM" id="MobiDB-lite"/>
    </source>
</evidence>